<sequence>MVESAILHGVIYLLIGAFTGIVAGLFGIGGGLVVIPSLVFVFQHMAIIPHNMLMHVAVGTSLAIMIITSLSAVRSHHKVGNILWSVLKKLWPGLIAGTISGSVLAAKIPNAWLKIFFGVFLLFVALKMLFDKPKEQSTSFPKQSIIFLICFFIGLTSGLLGVGGGILIVPLMTHYGIPARKIAGISNSCAFTIALIGTITFIIIGLRETAAIPYTLGYVYWPAILLVGATSSMFAPIGTRLHYKLPVHQLKYGFILLLILTSLKMLL</sequence>
<feature type="transmembrane region" description="Helical" evidence="6">
    <location>
        <begin position="111"/>
        <end position="130"/>
    </location>
</feature>
<feature type="transmembrane region" description="Helical" evidence="6">
    <location>
        <begin position="184"/>
        <end position="206"/>
    </location>
</feature>
<proteinExistence type="inferred from homology"/>
<feature type="transmembrane region" description="Helical" evidence="6">
    <location>
        <begin position="145"/>
        <end position="172"/>
    </location>
</feature>
<evidence type="ECO:0000256" key="6">
    <source>
        <dbReference type="RuleBase" id="RU363041"/>
    </source>
</evidence>
<keyword evidence="3 6" id="KW-0812">Transmembrane</keyword>
<evidence type="ECO:0000256" key="5">
    <source>
        <dbReference type="ARBA" id="ARBA00023136"/>
    </source>
</evidence>
<keyword evidence="4 6" id="KW-1133">Transmembrane helix</keyword>
<evidence type="ECO:0000256" key="4">
    <source>
        <dbReference type="ARBA" id="ARBA00022989"/>
    </source>
</evidence>
<feature type="transmembrane region" description="Helical" evidence="6">
    <location>
        <begin position="218"/>
        <end position="238"/>
    </location>
</feature>
<dbReference type="PANTHER" id="PTHR43483:SF3">
    <property type="entry name" value="MEMBRANE TRANSPORTER PROTEIN HI_0806-RELATED"/>
    <property type="match status" value="1"/>
</dbReference>
<keyword evidence="8" id="KW-1185">Reference proteome</keyword>
<comment type="similarity">
    <text evidence="2 6">Belongs to the 4-toluene sulfonate uptake permease (TSUP) (TC 2.A.102) family.</text>
</comment>
<keyword evidence="5 6" id="KW-0472">Membrane</keyword>
<feature type="transmembrane region" description="Helical" evidence="6">
    <location>
        <begin position="52"/>
        <end position="70"/>
    </location>
</feature>
<dbReference type="Proteomes" id="UP001057474">
    <property type="component" value="Chromosome"/>
</dbReference>
<dbReference type="PANTHER" id="PTHR43483">
    <property type="entry name" value="MEMBRANE TRANSPORTER PROTEIN HI_0806-RELATED"/>
    <property type="match status" value="1"/>
</dbReference>
<feature type="transmembrane region" description="Helical" evidence="6">
    <location>
        <begin position="12"/>
        <end position="40"/>
    </location>
</feature>
<organism evidence="7 8">
    <name type="scientific">Legionella lytica</name>
    <dbReference type="NCBI Taxonomy" id="96232"/>
    <lineage>
        <taxon>Bacteria</taxon>
        <taxon>Pseudomonadati</taxon>
        <taxon>Pseudomonadota</taxon>
        <taxon>Gammaproteobacteria</taxon>
        <taxon>Legionellales</taxon>
        <taxon>Legionellaceae</taxon>
        <taxon>Legionella</taxon>
    </lineage>
</organism>
<dbReference type="InterPro" id="IPR002781">
    <property type="entry name" value="TM_pro_TauE-like"/>
</dbReference>
<evidence type="ECO:0000256" key="1">
    <source>
        <dbReference type="ARBA" id="ARBA00004141"/>
    </source>
</evidence>
<comment type="subcellular location">
    <subcellularLocation>
        <location evidence="6">Cell membrane</location>
        <topology evidence="6">Multi-pass membrane protein</topology>
    </subcellularLocation>
    <subcellularLocation>
        <location evidence="1">Membrane</location>
        <topology evidence="1">Multi-pass membrane protein</topology>
    </subcellularLocation>
</comment>
<dbReference type="EMBL" id="CP071527">
    <property type="protein sequence ID" value="USQ15069.1"/>
    <property type="molecule type" value="Genomic_DNA"/>
</dbReference>
<evidence type="ECO:0000313" key="8">
    <source>
        <dbReference type="Proteomes" id="UP001057474"/>
    </source>
</evidence>
<dbReference type="Pfam" id="PF01925">
    <property type="entry name" value="TauE"/>
    <property type="match status" value="1"/>
</dbReference>
<evidence type="ECO:0000256" key="2">
    <source>
        <dbReference type="ARBA" id="ARBA00009142"/>
    </source>
</evidence>
<evidence type="ECO:0000256" key="3">
    <source>
        <dbReference type="ARBA" id="ARBA00022692"/>
    </source>
</evidence>
<name>A0ABY4YBR1_9GAMM</name>
<reference evidence="7" key="1">
    <citation type="submission" date="2021-03" db="EMBL/GenBank/DDBJ databases">
        <title>Legionella lytica PCM 2298.</title>
        <authorList>
            <person name="Koper P."/>
        </authorList>
    </citation>
    <scope>NUCLEOTIDE SEQUENCE</scope>
    <source>
        <strain evidence="7">PCM 2298</strain>
    </source>
</reference>
<accession>A0ABY4YBR1</accession>
<keyword evidence="6" id="KW-1003">Cell membrane</keyword>
<gene>
    <name evidence="7" type="ORF">J2N86_00765</name>
</gene>
<evidence type="ECO:0000313" key="7">
    <source>
        <dbReference type="EMBL" id="USQ15069.1"/>
    </source>
</evidence>
<protein>
    <recommendedName>
        <fullName evidence="6">Probable membrane transporter protein</fullName>
    </recommendedName>
</protein>
<feature type="transmembrane region" description="Helical" evidence="6">
    <location>
        <begin position="90"/>
        <end position="106"/>
    </location>
</feature>